<evidence type="ECO:0000256" key="4">
    <source>
        <dbReference type="ARBA" id="ARBA00022723"/>
    </source>
</evidence>
<evidence type="ECO:0000313" key="10">
    <source>
        <dbReference type="EMBL" id="KAB0801131.1"/>
    </source>
</evidence>
<dbReference type="OrthoDB" id="1695362at2759"/>
<dbReference type="InterPro" id="IPR039121">
    <property type="entry name" value="NUDT19"/>
</dbReference>
<dbReference type="InterPro" id="IPR000086">
    <property type="entry name" value="NUDIX_hydrolase_dom"/>
</dbReference>
<dbReference type="PANTHER" id="PTHR12318:SF0">
    <property type="entry name" value="ACYL-COENZYME A DIPHOSPHATASE NUDT19"/>
    <property type="match status" value="1"/>
</dbReference>
<dbReference type="GO" id="GO:0046872">
    <property type="term" value="F:metal ion binding"/>
    <property type="evidence" value="ECO:0007669"/>
    <property type="project" value="UniProtKB-KW"/>
</dbReference>
<protein>
    <recommendedName>
        <fullName evidence="8">Nudix hydrolase domain-containing protein</fullName>
    </recommendedName>
</protein>
<feature type="domain" description="Nudix hydrolase" evidence="8">
    <location>
        <begin position="7"/>
        <end position="240"/>
    </location>
</feature>
<dbReference type="EMBL" id="GEZM01068164">
    <property type="protein sequence ID" value="JAV67123.1"/>
    <property type="molecule type" value="Transcribed_RNA"/>
</dbReference>
<keyword evidence="7" id="KW-0464">Manganese</keyword>
<dbReference type="SUPFAM" id="SSF55811">
    <property type="entry name" value="Nudix"/>
    <property type="match status" value="1"/>
</dbReference>
<evidence type="ECO:0000256" key="7">
    <source>
        <dbReference type="ARBA" id="ARBA00023211"/>
    </source>
</evidence>
<comment type="similarity">
    <text evidence="3">Belongs to the Nudix hydrolase family.</text>
</comment>
<gene>
    <name evidence="10" type="ORF">PPYR_05485</name>
</gene>
<reference evidence="10" key="3">
    <citation type="submission" date="2019-08" db="EMBL/GenBank/DDBJ databases">
        <authorList>
            <consortium name="Photinus pyralis genome working group"/>
            <person name="Fallon T.R."/>
            <person name="Sander Lower S.E."/>
            <person name="Weng J.-K."/>
        </authorList>
    </citation>
    <scope>NUCLEOTIDE SEQUENCE</scope>
    <source>
        <strain evidence="10">1611_PpyrPB1</strain>
        <tissue evidence="10">Whole body</tissue>
    </source>
</reference>
<evidence type="ECO:0000256" key="2">
    <source>
        <dbReference type="ARBA" id="ARBA00001946"/>
    </source>
</evidence>
<dbReference type="AlphaFoldDB" id="A0A1Y1L0E2"/>
<dbReference type="CDD" id="cd18870">
    <property type="entry name" value="NUDIX_AcylCoAdiphos_Nudt19"/>
    <property type="match status" value="1"/>
</dbReference>
<organism evidence="9">
    <name type="scientific">Photinus pyralis</name>
    <name type="common">Common eastern firefly</name>
    <name type="synonym">Lampyris pyralis</name>
    <dbReference type="NCBI Taxonomy" id="7054"/>
    <lineage>
        <taxon>Eukaryota</taxon>
        <taxon>Metazoa</taxon>
        <taxon>Ecdysozoa</taxon>
        <taxon>Arthropoda</taxon>
        <taxon>Hexapoda</taxon>
        <taxon>Insecta</taxon>
        <taxon>Pterygota</taxon>
        <taxon>Neoptera</taxon>
        <taxon>Endopterygota</taxon>
        <taxon>Coleoptera</taxon>
        <taxon>Polyphaga</taxon>
        <taxon>Elateriformia</taxon>
        <taxon>Elateroidea</taxon>
        <taxon>Lampyridae</taxon>
        <taxon>Lampyrinae</taxon>
        <taxon>Photinus</taxon>
    </lineage>
</organism>
<keyword evidence="11" id="KW-1185">Reference proteome</keyword>
<proteinExistence type="inferred from homology"/>
<dbReference type="GO" id="GO:0016818">
    <property type="term" value="F:hydrolase activity, acting on acid anhydrides, in phosphorus-containing anhydrides"/>
    <property type="evidence" value="ECO:0007669"/>
    <property type="project" value="InterPro"/>
</dbReference>
<accession>A0A1Y1L0E2</accession>
<evidence type="ECO:0000256" key="6">
    <source>
        <dbReference type="ARBA" id="ARBA00022842"/>
    </source>
</evidence>
<dbReference type="PROSITE" id="PS51462">
    <property type="entry name" value="NUDIX"/>
    <property type="match status" value="1"/>
</dbReference>
<dbReference type="Proteomes" id="UP000327044">
    <property type="component" value="Unassembled WGS sequence"/>
</dbReference>
<dbReference type="PANTHER" id="PTHR12318">
    <property type="entry name" value="TESTOSTERONE-REGULATED PROTEIN RP2"/>
    <property type="match status" value="1"/>
</dbReference>
<evidence type="ECO:0000313" key="9">
    <source>
        <dbReference type="EMBL" id="JAV67123.1"/>
    </source>
</evidence>
<evidence type="ECO:0000256" key="1">
    <source>
        <dbReference type="ARBA" id="ARBA00001936"/>
    </source>
</evidence>
<dbReference type="FunCoup" id="A0A1Y1L0E2">
    <property type="interactions" value="265"/>
</dbReference>
<keyword evidence="4" id="KW-0479">Metal-binding</keyword>
<name>A0A1Y1L0E2_PHOPY</name>
<dbReference type="InterPro" id="IPR015797">
    <property type="entry name" value="NUDIX_hydrolase-like_dom_sf"/>
</dbReference>
<dbReference type="GO" id="GO:0005739">
    <property type="term" value="C:mitochondrion"/>
    <property type="evidence" value="ECO:0007669"/>
    <property type="project" value="TreeGrafter"/>
</dbReference>
<keyword evidence="6" id="KW-0460">Magnesium</keyword>
<dbReference type="EMBL" id="VVIM01000003">
    <property type="protein sequence ID" value="KAB0801131.1"/>
    <property type="molecule type" value="Genomic_DNA"/>
</dbReference>
<dbReference type="InParanoid" id="A0A1Y1L0E2"/>
<comment type="cofactor">
    <cofactor evidence="2">
        <name>Mg(2+)</name>
        <dbReference type="ChEBI" id="CHEBI:18420"/>
    </cofactor>
</comment>
<comment type="cofactor">
    <cofactor evidence="1">
        <name>Mn(2+)</name>
        <dbReference type="ChEBI" id="CHEBI:29035"/>
    </cofactor>
</comment>
<evidence type="ECO:0000256" key="5">
    <source>
        <dbReference type="ARBA" id="ARBA00022801"/>
    </source>
</evidence>
<evidence type="ECO:0000259" key="8">
    <source>
        <dbReference type="PROSITE" id="PS51462"/>
    </source>
</evidence>
<keyword evidence="5" id="KW-0378">Hydrolase</keyword>
<evidence type="ECO:0000313" key="11">
    <source>
        <dbReference type="Proteomes" id="UP000327044"/>
    </source>
</evidence>
<dbReference type="Gene3D" id="3.90.79.10">
    <property type="entry name" value="Nucleoside Triphosphate Pyrophosphohydrolase"/>
    <property type="match status" value="1"/>
</dbReference>
<reference evidence="9" key="1">
    <citation type="journal article" date="2016" name="Sci. Rep.">
        <title>Molecular characterization of firefly nuptial gifts: a multi-omics approach sheds light on postcopulatory sexual selection.</title>
        <authorList>
            <person name="Al-Wathiqui N."/>
            <person name="Fallon T.R."/>
            <person name="South A."/>
            <person name="Weng J.K."/>
            <person name="Lewis S.M."/>
        </authorList>
    </citation>
    <scope>NUCLEOTIDE SEQUENCE</scope>
</reference>
<evidence type="ECO:0000256" key="3">
    <source>
        <dbReference type="ARBA" id="ARBA00005582"/>
    </source>
</evidence>
<sequence>MTSNLTNWRQSATVIIAAKTFLTSTSKCNYKILMVKRNRKSSVLPSATVFPGGAIDKSDTSHDWLKLYEKFGFKSEWLDSLNSKIDTSLLFKTDDENEIPKSISLRIAAIRETFEETGILMCKNVKNISDETSSWADYITSEEVQKWQTKINKNPNEFMKLCLHFEVFPDLWSLYDWNNWATPSPVRAKFNTIFFMAIFQSKPPAFADNGEISEVQWNSPSQYLDIWEAEKYLATIPQFYEISRLNIITNINDIQKFCRERSHSVLERYMPCIVTTTSGTFFLLPGDALYSKYLDVSKDNVDYLEEMPNSDVQHRVHMLPTGERRLIIKNFSPVYYVSPISSKL</sequence>
<reference evidence="10 11" key="2">
    <citation type="journal article" date="2018" name="Elife">
        <title>Firefly genomes illuminate parallel origins of bioluminescence in beetles.</title>
        <authorList>
            <person name="Fallon T.R."/>
            <person name="Lower S.E."/>
            <person name="Chang C.H."/>
            <person name="Bessho-Uehara M."/>
            <person name="Martin G.J."/>
            <person name="Bewick A.J."/>
            <person name="Behringer M."/>
            <person name="Debat H.J."/>
            <person name="Wong I."/>
            <person name="Day J.C."/>
            <person name="Suvorov A."/>
            <person name="Silva C.J."/>
            <person name="Stanger-Hall K.F."/>
            <person name="Hall D.W."/>
            <person name="Schmitz R.J."/>
            <person name="Nelson D.R."/>
            <person name="Lewis S.M."/>
            <person name="Shigenobu S."/>
            <person name="Bybee S.M."/>
            <person name="Larracuente A.M."/>
            <person name="Oba Y."/>
            <person name="Weng J.K."/>
        </authorList>
    </citation>
    <scope>NUCLEOTIDE SEQUENCE [LARGE SCALE GENOMIC DNA]</scope>
    <source>
        <strain evidence="10">1611_PpyrPB1</strain>
        <tissue evidence="10">Whole body</tissue>
    </source>
</reference>